<evidence type="ECO:0000256" key="3">
    <source>
        <dbReference type="ARBA" id="ARBA00022692"/>
    </source>
</evidence>
<dbReference type="EMBL" id="LGRX02000447">
    <property type="protein sequence ID" value="KAK3288523.1"/>
    <property type="molecule type" value="Genomic_DNA"/>
</dbReference>
<feature type="transmembrane region" description="Helical" evidence="6">
    <location>
        <begin position="517"/>
        <end position="535"/>
    </location>
</feature>
<feature type="transmembrane region" description="Helical" evidence="6">
    <location>
        <begin position="364"/>
        <end position="389"/>
    </location>
</feature>
<dbReference type="AlphaFoldDB" id="A0AAE0H282"/>
<feature type="transmembrane region" description="Helical" evidence="6">
    <location>
        <begin position="282"/>
        <end position="304"/>
    </location>
</feature>
<dbReference type="Pfam" id="PF02133">
    <property type="entry name" value="Transp_cyt_pur"/>
    <property type="match status" value="1"/>
</dbReference>
<evidence type="ECO:0000256" key="6">
    <source>
        <dbReference type="SAM" id="Phobius"/>
    </source>
</evidence>
<feature type="transmembrane region" description="Helical" evidence="6">
    <location>
        <begin position="431"/>
        <end position="455"/>
    </location>
</feature>
<gene>
    <name evidence="7" type="ORF">CYMTET_4008</name>
</gene>
<feature type="transmembrane region" description="Helical" evidence="6">
    <location>
        <begin position="239"/>
        <end position="262"/>
    </location>
</feature>
<dbReference type="Proteomes" id="UP001190700">
    <property type="component" value="Unassembled WGS sequence"/>
</dbReference>
<dbReference type="GO" id="GO:0015205">
    <property type="term" value="F:nucleobase transmembrane transporter activity"/>
    <property type="evidence" value="ECO:0007669"/>
    <property type="project" value="TreeGrafter"/>
</dbReference>
<sequence>MEFKLSATHVVPFTKAFCRGGLHRASIPRTFVRRLDLRTSTARRRLPARALLDEVETTQPSSPDSSLINDDFQPTTLAQRTFSVLDIAALWIGLVVCIPTYTLAASLIDMGMSWSQGMLTIGLANFIVLVPMILNGHPGTKYGVPFPVLARAAFGIHGSNIPSMMRALVACGWFGIQTWIGGEAIFTLLNAAAGGSLSTVPWGWLGISGSQLACFMLFWACQVAIIVRGIESIRVVEKYAAPVLIGLSLMLLGWAYCAAGGFGTMLSTPSMFGPGMPKHGQFWGTFFPALTANVGFWATLALNIPDFTRYAKTQKDQFLGQAIGLPFFMVAFSFLGLAVTSSTTIIFGYTIADPLQVLSRVGGVVPTFLAITGLVTATLSTNIAANVVAPANALVNLSPGRFTFTLGGVATAIVGALIMPWKLMSSTSGYIFTWLIGYSALLGPVTGILLADYYIIRRRQLDVDALFSKERTDKYWYQGGYNPVALACFAGGVLPNIPGFLQAAGMVSTVPAIFTQIYVYAWFVGFTLSAVSYVISMRMSGNCLPSQPSTVL</sequence>
<keyword evidence="4 6" id="KW-1133">Transmembrane helix</keyword>
<keyword evidence="3 6" id="KW-0812">Transmembrane</keyword>
<feature type="transmembrane region" description="Helical" evidence="6">
    <location>
        <begin position="325"/>
        <end position="352"/>
    </location>
</feature>
<feature type="transmembrane region" description="Helical" evidence="6">
    <location>
        <begin position="401"/>
        <end position="419"/>
    </location>
</feature>
<dbReference type="Gene3D" id="1.10.4160.10">
    <property type="entry name" value="Hydantoin permease"/>
    <property type="match status" value="1"/>
</dbReference>
<dbReference type="PANTHER" id="PTHR30618">
    <property type="entry name" value="NCS1 FAMILY PURINE/PYRIMIDINE TRANSPORTER"/>
    <property type="match status" value="1"/>
</dbReference>
<comment type="subcellular location">
    <subcellularLocation>
        <location evidence="1">Membrane</location>
        <topology evidence="1">Multi-pass membrane protein</topology>
    </subcellularLocation>
</comment>
<dbReference type="CDD" id="cd11485">
    <property type="entry name" value="SLC-NCS1sbd_YbbW-like"/>
    <property type="match status" value="1"/>
</dbReference>
<evidence type="ECO:0000256" key="4">
    <source>
        <dbReference type="ARBA" id="ARBA00022989"/>
    </source>
</evidence>
<reference evidence="7 8" key="1">
    <citation type="journal article" date="2015" name="Genome Biol. Evol.">
        <title>Comparative Genomics of a Bacterivorous Green Alga Reveals Evolutionary Causalities and Consequences of Phago-Mixotrophic Mode of Nutrition.</title>
        <authorList>
            <person name="Burns J.A."/>
            <person name="Paasch A."/>
            <person name="Narechania A."/>
            <person name="Kim E."/>
        </authorList>
    </citation>
    <scope>NUCLEOTIDE SEQUENCE [LARGE SCALE GENOMIC DNA]</scope>
    <source>
        <strain evidence="7 8">PLY_AMNH</strain>
    </source>
</reference>
<dbReference type="InterPro" id="IPR045225">
    <property type="entry name" value="Uracil/uridine/allantoin_perm"/>
</dbReference>
<accession>A0AAE0H282</accession>
<comment type="caution">
    <text evidence="7">The sequence shown here is derived from an EMBL/GenBank/DDBJ whole genome shotgun (WGS) entry which is preliminary data.</text>
</comment>
<dbReference type="InterPro" id="IPR001248">
    <property type="entry name" value="Pur-cyt_permease"/>
</dbReference>
<dbReference type="PANTHER" id="PTHR30618:SF0">
    <property type="entry name" value="PURINE-URACIL PERMEASE NCS1"/>
    <property type="match status" value="1"/>
</dbReference>
<dbReference type="GO" id="GO:0005886">
    <property type="term" value="C:plasma membrane"/>
    <property type="evidence" value="ECO:0007669"/>
    <property type="project" value="TreeGrafter"/>
</dbReference>
<feature type="transmembrane region" description="Helical" evidence="6">
    <location>
        <begin position="114"/>
        <end position="134"/>
    </location>
</feature>
<evidence type="ECO:0000313" key="7">
    <source>
        <dbReference type="EMBL" id="KAK3288523.1"/>
    </source>
</evidence>
<name>A0AAE0H282_9CHLO</name>
<feature type="transmembrane region" description="Helical" evidence="6">
    <location>
        <begin position="87"/>
        <end position="108"/>
    </location>
</feature>
<evidence type="ECO:0000256" key="1">
    <source>
        <dbReference type="ARBA" id="ARBA00004141"/>
    </source>
</evidence>
<organism evidence="7 8">
    <name type="scientific">Cymbomonas tetramitiformis</name>
    <dbReference type="NCBI Taxonomy" id="36881"/>
    <lineage>
        <taxon>Eukaryota</taxon>
        <taxon>Viridiplantae</taxon>
        <taxon>Chlorophyta</taxon>
        <taxon>Pyramimonadophyceae</taxon>
        <taxon>Pyramimonadales</taxon>
        <taxon>Pyramimonadaceae</taxon>
        <taxon>Cymbomonas</taxon>
    </lineage>
</organism>
<feature type="transmembrane region" description="Helical" evidence="6">
    <location>
        <begin position="201"/>
        <end position="227"/>
    </location>
</feature>
<comment type="similarity">
    <text evidence="2">Belongs to the purine-cytosine permease (2.A.39) family.</text>
</comment>
<dbReference type="FunFam" id="1.10.4160.10:FF:000001">
    <property type="entry name" value="Uracil permease, putative"/>
    <property type="match status" value="1"/>
</dbReference>
<evidence type="ECO:0000256" key="5">
    <source>
        <dbReference type="ARBA" id="ARBA00023136"/>
    </source>
</evidence>
<proteinExistence type="inferred from homology"/>
<feature type="transmembrane region" description="Helical" evidence="6">
    <location>
        <begin position="167"/>
        <end position="189"/>
    </location>
</feature>
<feature type="transmembrane region" description="Helical" evidence="6">
    <location>
        <begin position="475"/>
        <end position="497"/>
    </location>
</feature>
<protein>
    <submittedName>
        <fullName evidence="7">Uncharacterized protein</fullName>
    </submittedName>
</protein>
<keyword evidence="8" id="KW-1185">Reference proteome</keyword>
<evidence type="ECO:0000313" key="8">
    <source>
        <dbReference type="Proteomes" id="UP001190700"/>
    </source>
</evidence>
<keyword evidence="5 6" id="KW-0472">Membrane</keyword>
<evidence type="ECO:0000256" key="2">
    <source>
        <dbReference type="ARBA" id="ARBA00008974"/>
    </source>
</evidence>